<evidence type="ECO:0000313" key="3">
    <source>
        <dbReference type="EMBL" id="KAK4312282.1"/>
    </source>
</evidence>
<dbReference type="EMBL" id="JAWZYT010001426">
    <property type="protein sequence ID" value="KAK4312282.1"/>
    <property type="molecule type" value="Genomic_DNA"/>
</dbReference>
<feature type="region of interest" description="Disordered" evidence="2">
    <location>
        <begin position="1871"/>
        <end position="1934"/>
    </location>
</feature>
<name>A0AAE1PS27_9EUCA</name>
<feature type="region of interest" description="Disordered" evidence="2">
    <location>
        <begin position="2924"/>
        <end position="2944"/>
    </location>
</feature>
<feature type="region of interest" description="Disordered" evidence="2">
    <location>
        <begin position="1"/>
        <end position="79"/>
    </location>
</feature>
<feature type="compositionally biased region" description="Polar residues" evidence="2">
    <location>
        <begin position="717"/>
        <end position="728"/>
    </location>
</feature>
<reference evidence="3" key="1">
    <citation type="submission" date="2023-11" db="EMBL/GenBank/DDBJ databases">
        <title>Genome assemblies of two species of porcelain crab, Petrolisthes cinctipes and Petrolisthes manimaculis (Anomura: Porcellanidae).</title>
        <authorList>
            <person name="Angst P."/>
        </authorList>
    </citation>
    <scope>NUCLEOTIDE SEQUENCE</scope>
    <source>
        <strain evidence="3">PB745_02</strain>
        <tissue evidence="3">Gill</tissue>
    </source>
</reference>
<feature type="region of interest" description="Disordered" evidence="2">
    <location>
        <begin position="2987"/>
        <end position="3007"/>
    </location>
</feature>
<feature type="compositionally biased region" description="Basic and acidic residues" evidence="2">
    <location>
        <begin position="1475"/>
        <end position="1489"/>
    </location>
</feature>
<dbReference type="Proteomes" id="UP001292094">
    <property type="component" value="Unassembled WGS sequence"/>
</dbReference>
<feature type="compositionally biased region" description="Acidic residues" evidence="2">
    <location>
        <begin position="33"/>
        <end position="44"/>
    </location>
</feature>
<feature type="region of interest" description="Disordered" evidence="2">
    <location>
        <begin position="1472"/>
        <end position="1494"/>
    </location>
</feature>
<feature type="region of interest" description="Disordered" evidence="2">
    <location>
        <begin position="3430"/>
        <end position="3457"/>
    </location>
</feature>
<gene>
    <name evidence="3" type="ORF">Pmani_016275</name>
</gene>
<feature type="compositionally biased region" description="Basic and acidic residues" evidence="2">
    <location>
        <begin position="1748"/>
        <end position="1760"/>
    </location>
</feature>
<comment type="caution">
    <text evidence="3">The sequence shown here is derived from an EMBL/GenBank/DDBJ whole genome shotgun (WGS) entry which is preliminary data.</text>
</comment>
<evidence type="ECO:0000256" key="2">
    <source>
        <dbReference type="SAM" id="MobiDB-lite"/>
    </source>
</evidence>
<accession>A0AAE1PS27</accession>
<evidence type="ECO:0000313" key="4">
    <source>
        <dbReference type="Proteomes" id="UP001292094"/>
    </source>
</evidence>
<feature type="region of interest" description="Disordered" evidence="2">
    <location>
        <begin position="1748"/>
        <end position="1776"/>
    </location>
</feature>
<feature type="compositionally biased region" description="Basic and acidic residues" evidence="2">
    <location>
        <begin position="45"/>
        <end position="56"/>
    </location>
</feature>
<evidence type="ECO:0000256" key="1">
    <source>
        <dbReference type="SAM" id="Coils"/>
    </source>
</evidence>
<feature type="compositionally biased region" description="Basic and acidic residues" evidence="2">
    <location>
        <begin position="1889"/>
        <end position="1900"/>
    </location>
</feature>
<feature type="region of interest" description="Disordered" evidence="2">
    <location>
        <begin position="717"/>
        <end position="740"/>
    </location>
</feature>
<feature type="compositionally biased region" description="Polar residues" evidence="2">
    <location>
        <begin position="1873"/>
        <end position="1888"/>
    </location>
</feature>
<protein>
    <submittedName>
        <fullName evidence="3">Uncharacterized protein</fullName>
    </submittedName>
</protein>
<feature type="region of interest" description="Disordered" evidence="2">
    <location>
        <begin position="1288"/>
        <end position="1327"/>
    </location>
</feature>
<feature type="region of interest" description="Disordered" evidence="2">
    <location>
        <begin position="1571"/>
        <end position="1606"/>
    </location>
</feature>
<feature type="compositionally biased region" description="Polar residues" evidence="2">
    <location>
        <begin position="1765"/>
        <end position="1776"/>
    </location>
</feature>
<sequence>MSLQKMAFYQHIVREGEEEDIEEQTQQQKEEEGGIEEYTELEEGVEARPKEDETVFRRKLHLPSTSQPQPQMEKRRGRWGVVHQEDKAPQDELRLAQLQQKVHTQENMEMLTYPVKVTKCSGLHKQQQKKVERKNTTLKLVPLIRKLTSDEILSRTKKQDLNISSPSKDSKSANAGLLIPRKVSKPRVFKKSQEGNASDDKTIGQYHKAREAAAVSPLESEEIEYATSQGATCEHENAFHRIDPKCQPSTSGGTTVKDKQNYVCPSAVKDNFCGNLNYETDRMTSADQCRKVRNVWARGYRYRVGSTALHEINKQGGNFGGEEVIAKSFSAITTPCRIPKAENRIGQNQKQSTSIRQESIVKEKLGVTRSRCKQKQQNKQEAKRKKLMRDCYRILAGSPLESQRHIAELLSQEFAIKIPPSHAKRGSHATQTKYPKLEPHELQTVREQTQDLDSRQDVALSAAATPQCSAIFDENTSPSDNYKLNEIEVILTVNGSLSKTPNAGDLGSPLPPADATSVTTMSKSVHNSPHTGSLDITNGAWQTANDTKTTGNNDLPVVVHEEYLNETDGTHFTPNNEYVDLTCDAVTHNVDSTGADVSAEVSDTSQALLTLKQAGQGWKRTSQSVCSRYELRSKRPRRDSDVQEKDCYQGEASGCTEEVSLVNDMDISRENDNFAVQYEEELESVHRQVEKIESKVSNLDHLEIKELDSQTTAFLNHNSTNQVNPSGKQDNDDRNSESQMDSRCIALYHSSNSRSSSQTSLLSSNFATRSCDPFLPIPVFLEDPVQCLDLAQTTGYCMNSVHEEVVNLKVNSEQSTDVNRDNLMDGLREIQNSCSSGVPSASLSDIDTLMEGDEPEIPLYNSKIIYNHSDSETTSASEGETFGENFAVKLNCGQHALTTNIEMKLSQVLEMHNYCMTEDRSDKGINSTSTSTLVSRNCGVKLSSQHTVLKGAPDTCGLQDGERLCIQQVVVEFQSPILSRKPEVETEQSSSRYQSPILSRKLEVETRQSSSGCQSPILSRKPKEKSCDMLKENNIAEQTVYSMLFPLTGTTTVVNQYESVHSPIGRCIENQLSFEHLGTSSSQKQSPVYNLNVLQLTSNNSVPMEQKQDDQNEQTENFKPFLDESQSILAKENLGEETAQLDADIFDSIQVKGINEQNTEEGDENEQKRNKLCKDGREKEELYIHDEEREEFHQVEEVKEKSCEYEQEREKLHSCEQEREELLKRKNEEQDTLCGDEQKGDQFCLDKDQGVSYETDEEQDMVCVDKQVGNQLCLDKDQGVSYEADEELGKLHIDEKQTLLQSKKDQERDVPDHNEDQKKLGQDEMCENKQEGNELVKDDLCNSELKMGKKCSDEEGTQQGCRKTENTRRIVAAGENKSSKGIVQIEIQGNDSEKEFEEVGTKECEPMGERETERHDAREIEGKFSGHVCLDHVYPVSTKIILTQPSLTYSTISQVEGNSSSDGMTLCLHDNVTGDGKRHTEKDRNDRQTWDTSESMPLGVTYIDKAQSMNEIDTNSKIGKDENGTFVDNVNQEAEKIYDEKRTDGNCITEEEKSLYEHTGIHELDELLSIASTPADPDSPMPETSEDETKSSPESPDSSSRSDDEDVLSIYASSFASLDSEPEEEELSGTVSHGLCKQTEVVERRRITLPVCMEPIQKYNHVTGRNDTPSTSLTENRQNELKDVIRQGKILTCDFDLKFNLDTSSDDDTRLSSSSIVRQIEEREAISDLLDADELNLEASLECSSIKSPHEDNDCKHSVADQENDNSLNKKQNSTTKIDPEVAVHSEMDVCNSSFREDTKTKASCLGTSISSVPQQCLFKPFAIDSIFSPTPSSVSEFSPSHIESPPRQLTLNHVSHILSEKPKMKPLVKEVSSASHEQKASNPIQHQEQNRYREHHVNRESFSTSLGLQPPPTGSHSIPSVYRLPTNTPQPSYPRPPLMQMPQQPYRQPSVGSGHLQSPFLSSSIPSSIWGAREQNMHYPRSKCVPRPHLALNVGSCFSFLSEGICRRPICHWMHQLNIETEKYVGTLVLHYITTGQCAAAWRLVDAHVTSASRPQSSLQLINYNHKALKLSPTHPALLAPLLLLPLARHIIERDGSKTVSNIMVPAHLTPALDAAKVHYLCSIQQGRKAYNLLRFSLLTVPVPQSSVHPLVAPFIRYCDQFPDITPSPWEKVIGWGWEKESDSSSKIAESLNLTWLWVSMREHNLHRVYEVYTHICKSLTRTSIFFTHITCMVIDHFIQRGERKMSFWVLKEVQRLKANDVNIFLKLIPTKKDVAMSLIPEMRQVGWIVVGIRPALPRITWDLLFTLALTSLSDTALTLLLLLCAIQVGFYMPEVQKVERVLKDCMKGSSKLLRPLSMLVCALPSTLLLQLRSTLSRLVDYLAQSPPPAQQVRYNITRHCKTYGINLRPHAEVSAYVVHNRNGTYPSVQQSKPHPRHPCNKTGADFVTPLQRNDFADSQNVTDISTTLGKKEDIPNSFHYSGNHSDNYALREGKTQMPQFKVVKRACADREMAPLPQSLFQIITDLINKNSSHVDHVVQEVGNEQLMNDIGLTEFQKSRSQTTKEMKSFSPIHPSVTENINKIYSSGPFFQKKVKNLTTDIKDSICSKPQLRNQWCHDHTSKLSGSQKMQPMEKHSDHVQCVSGVNPVHLPVPKSSSNLKVPGECNSSTSCVNLGLPDKHFSADACQKSLNQIVGGGADIKLTVRTDISKDVTEKNASTSNLNESYFISNSEAPKDMSVNKLSLSKHSPSLAQDNNKEPSNFERMENLSVLSRKREFSSSCSEAEHNSMNEDESFVMPLELLSWKGARSNSKITWTVKKDDSALVIPLDLPSCKGSSIGKPTTSKADTCAAGVLKKKSFLANMKRSLPCNKTSKNDEASGKHPEWSVASDFDKDLQTSECSMFSTSKEKNLEAIKVIKKSLKRSPQQKKMPMKNDIFSSDKTTKKGTAKFTLPASSRIKPSLTRSNKVDPHIKKVSEAEQVSMTPFQGTVEPPGSKTTPPVMAESPPSCRILDAIVIDTEGCSDPTLIDLNIKDRPNVVMSKQQQQQAVVKDRPDVSMLKQQQQLAEEYARKMKAIAVCKPRQRTVRVKELVVTMTVGNKIQSAATNLHALVKEVLDTPKEKGDLTETVSEVGARMMIECVDRGELDQAEKIIIILHKHAIPFYSSEIEEEMEGECSGAEIPVAALSVLHCTTNTYLFATILEEVYWSGGFEAVQQRLQLLVEVLRTLPDPQHLQPPAAITMRETSQGEQLNFRNLLAHKAQLLNQEVLWFQEKILGSLVSYYQHDTNTLGQQYHKLIGILEQAWTRMEAWTTDREEVTKLSRVVVEAVMADVKVSYRLTEKANEYLAKETNVSGNGSTSAELQLQGVFDNRKRLRGRRQLKTNMKIHFSKEERWKVNYDCKGDKQGMVSKSFELSSDGCACNINEGGQSQQSSAVGKNNVAMQSRQCDSAGSPSKSLCKDQKIALGWRTSVLMEGAARSNDTDLAKGRDNGRINQIKKGFKRGRKRNKKRKGHNRPLMLYQYVV</sequence>
<feature type="coiled-coil region" evidence="1">
    <location>
        <begin position="1198"/>
        <end position="1232"/>
    </location>
</feature>
<keyword evidence="1" id="KW-0175">Coiled coil</keyword>
<keyword evidence="4" id="KW-1185">Reference proteome</keyword>
<organism evidence="3 4">
    <name type="scientific">Petrolisthes manimaculis</name>
    <dbReference type="NCBI Taxonomy" id="1843537"/>
    <lineage>
        <taxon>Eukaryota</taxon>
        <taxon>Metazoa</taxon>
        <taxon>Ecdysozoa</taxon>
        <taxon>Arthropoda</taxon>
        <taxon>Crustacea</taxon>
        <taxon>Multicrustacea</taxon>
        <taxon>Malacostraca</taxon>
        <taxon>Eumalacostraca</taxon>
        <taxon>Eucarida</taxon>
        <taxon>Decapoda</taxon>
        <taxon>Pleocyemata</taxon>
        <taxon>Anomura</taxon>
        <taxon>Galatheoidea</taxon>
        <taxon>Porcellanidae</taxon>
        <taxon>Petrolisthes</taxon>
    </lineage>
</organism>
<feature type="region of interest" description="Disordered" evidence="2">
    <location>
        <begin position="159"/>
        <end position="179"/>
    </location>
</feature>
<proteinExistence type="predicted"/>
<feature type="region of interest" description="Disordered" evidence="2">
    <location>
        <begin position="1391"/>
        <end position="1414"/>
    </location>
</feature>